<gene>
    <name evidence="2" type="ORF">TNCT_41331</name>
</gene>
<evidence type="ECO:0000313" key="3">
    <source>
        <dbReference type="Proteomes" id="UP000887116"/>
    </source>
</evidence>
<protein>
    <submittedName>
        <fullName evidence="2">Uncharacterized protein</fullName>
    </submittedName>
</protein>
<organism evidence="2 3">
    <name type="scientific">Trichonephila clavata</name>
    <name type="common">Joro spider</name>
    <name type="synonym">Nephila clavata</name>
    <dbReference type="NCBI Taxonomy" id="2740835"/>
    <lineage>
        <taxon>Eukaryota</taxon>
        <taxon>Metazoa</taxon>
        <taxon>Ecdysozoa</taxon>
        <taxon>Arthropoda</taxon>
        <taxon>Chelicerata</taxon>
        <taxon>Arachnida</taxon>
        <taxon>Araneae</taxon>
        <taxon>Araneomorphae</taxon>
        <taxon>Entelegynae</taxon>
        <taxon>Araneoidea</taxon>
        <taxon>Nephilidae</taxon>
        <taxon>Trichonephila</taxon>
    </lineage>
</organism>
<feature type="region of interest" description="Disordered" evidence="1">
    <location>
        <begin position="1"/>
        <end position="28"/>
    </location>
</feature>
<evidence type="ECO:0000256" key="1">
    <source>
        <dbReference type="SAM" id="MobiDB-lite"/>
    </source>
</evidence>
<feature type="compositionally biased region" description="Polar residues" evidence="1">
    <location>
        <begin position="1"/>
        <end position="12"/>
    </location>
</feature>
<comment type="caution">
    <text evidence="2">The sequence shown here is derived from an EMBL/GenBank/DDBJ whole genome shotgun (WGS) entry which is preliminary data.</text>
</comment>
<reference evidence="2" key="1">
    <citation type="submission" date="2020-07" db="EMBL/GenBank/DDBJ databases">
        <title>Multicomponent nature underlies the extraordinary mechanical properties of spider dragline silk.</title>
        <authorList>
            <person name="Kono N."/>
            <person name="Nakamura H."/>
            <person name="Mori M."/>
            <person name="Yoshida Y."/>
            <person name="Ohtoshi R."/>
            <person name="Malay A.D."/>
            <person name="Moran D.A.P."/>
            <person name="Tomita M."/>
            <person name="Numata K."/>
            <person name="Arakawa K."/>
        </authorList>
    </citation>
    <scope>NUCLEOTIDE SEQUENCE</scope>
</reference>
<sequence length="86" mass="9605">MDIWASNVTSMFESHRETNKTEKQSTRAEVKFPIMSNHGATVQYRGKQIQSSIQKQPGAISTIHTPFIFIQTVEAFVAIGSNSFVS</sequence>
<dbReference type="EMBL" id="BMAO01004845">
    <property type="protein sequence ID" value="GFQ97422.1"/>
    <property type="molecule type" value="Genomic_DNA"/>
</dbReference>
<evidence type="ECO:0000313" key="2">
    <source>
        <dbReference type="EMBL" id="GFQ97422.1"/>
    </source>
</evidence>
<dbReference type="AlphaFoldDB" id="A0A8X6G7D7"/>
<name>A0A8X6G7D7_TRICU</name>
<accession>A0A8X6G7D7</accession>
<keyword evidence="3" id="KW-1185">Reference proteome</keyword>
<proteinExistence type="predicted"/>
<dbReference type="Proteomes" id="UP000887116">
    <property type="component" value="Unassembled WGS sequence"/>
</dbReference>
<feature type="compositionally biased region" description="Basic and acidic residues" evidence="1">
    <location>
        <begin position="13"/>
        <end position="28"/>
    </location>
</feature>